<comment type="caution">
    <text evidence="1">The sequence shown here is derived from an EMBL/GenBank/DDBJ whole genome shotgun (WGS) entry which is preliminary data.</text>
</comment>
<reference evidence="1 2" key="1">
    <citation type="submission" date="2017-09" db="EMBL/GenBank/DDBJ databases">
        <title>Large-scale bioinformatics analysis of Bacillus genomes uncovers conserved roles of natural products in bacterial physiology.</title>
        <authorList>
            <consortium name="Agbiome Team Llc"/>
            <person name="Bleich R.M."/>
            <person name="Grubbs K.J."/>
            <person name="Santa Maria K.C."/>
            <person name="Allen S.E."/>
            <person name="Farag S."/>
            <person name="Shank E.A."/>
            <person name="Bowers A."/>
        </authorList>
    </citation>
    <scope>NUCLEOTIDE SEQUENCE [LARGE SCALE GENOMIC DNA]</scope>
    <source>
        <strain evidence="1 2">AFS037265</strain>
    </source>
</reference>
<accession>A0ABD6TIS9</accession>
<protein>
    <submittedName>
        <fullName evidence="1">Uncharacterized protein</fullName>
    </submittedName>
</protein>
<proteinExistence type="predicted"/>
<evidence type="ECO:0000313" key="2">
    <source>
        <dbReference type="Proteomes" id="UP000221918"/>
    </source>
</evidence>
<dbReference type="EMBL" id="NUTL01000020">
    <property type="protein sequence ID" value="PHF03933.1"/>
    <property type="molecule type" value="Genomic_DNA"/>
</dbReference>
<name>A0ABD6TIS9_9BACI</name>
<sequence>MVISDKKKAIEFLIIGVDKNKIPSIHPKLNIDRVIQISQDYNDENHLEGVLPTNIRESIAFYERYDGFNGYAWQVKIKVPPSRFGGDDNVSLIISDEKSCVEYIYDPSGYPVTPHLDDESDEYDE</sequence>
<gene>
    <name evidence="1" type="ORF">COF81_04070</name>
</gene>
<evidence type="ECO:0000313" key="1">
    <source>
        <dbReference type="EMBL" id="PHF03933.1"/>
    </source>
</evidence>
<organism evidence="1 2">
    <name type="scientific">Bacillus pseudomycoides</name>
    <dbReference type="NCBI Taxonomy" id="64104"/>
    <lineage>
        <taxon>Bacteria</taxon>
        <taxon>Bacillati</taxon>
        <taxon>Bacillota</taxon>
        <taxon>Bacilli</taxon>
        <taxon>Bacillales</taxon>
        <taxon>Bacillaceae</taxon>
        <taxon>Bacillus</taxon>
        <taxon>Bacillus cereus group</taxon>
    </lineage>
</organism>
<dbReference type="Proteomes" id="UP000221918">
    <property type="component" value="Unassembled WGS sequence"/>
</dbReference>
<dbReference type="AlphaFoldDB" id="A0ABD6TIS9"/>